<dbReference type="InterPro" id="IPR018247">
    <property type="entry name" value="EF_Hand_1_Ca_BS"/>
</dbReference>
<dbReference type="InterPro" id="IPR013783">
    <property type="entry name" value="Ig-like_fold"/>
</dbReference>
<feature type="compositionally biased region" description="Polar residues" evidence="1">
    <location>
        <begin position="165"/>
        <end position="182"/>
    </location>
</feature>
<dbReference type="Pfam" id="PF17936">
    <property type="entry name" value="Big_6"/>
    <property type="match status" value="2"/>
</dbReference>
<feature type="domain" description="Bacterial Ig-like" evidence="4">
    <location>
        <begin position="584"/>
        <end position="674"/>
    </location>
</feature>
<feature type="region of interest" description="Disordered" evidence="1">
    <location>
        <begin position="144"/>
        <end position="182"/>
    </location>
</feature>
<dbReference type="PROSITE" id="PS00018">
    <property type="entry name" value="EF_HAND_1"/>
    <property type="match status" value="1"/>
</dbReference>
<feature type="domain" description="Bacterial Ig-like" evidence="3">
    <location>
        <begin position="169"/>
        <end position="247"/>
    </location>
</feature>
<evidence type="ECO:0000313" key="6">
    <source>
        <dbReference type="EMBL" id="RKG31965.1"/>
    </source>
</evidence>
<evidence type="ECO:0000259" key="2">
    <source>
        <dbReference type="Pfam" id="PF17936"/>
    </source>
</evidence>
<dbReference type="NCBIfam" id="NF033677">
    <property type="entry name" value="biofilm_BapA_N"/>
    <property type="match status" value="1"/>
</dbReference>
<name>A0A3A8EBC1_9GAMM</name>
<feature type="domain" description="Bacterial Ig-like" evidence="3">
    <location>
        <begin position="337"/>
        <end position="416"/>
    </location>
</feature>
<feature type="domain" description="Bacterial Ig-like" evidence="3">
    <location>
        <begin position="809"/>
        <end position="902"/>
    </location>
</feature>
<evidence type="ECO:0000259" key="3">
    <source>
        <dbReference type="Pfam" id="PF19077"/>
    </source>
</evidence>
<feature type="non-terminal residue" evidence="6">
    <location>
        <position position="1197"/>
    </location>
</feature>
<feature type="domain" description="Bacterial Ig-like" evidence="4">
    <location>
        <begin position="994"/>
        <end position="1086"/>
    </location>
</feature>
<dbReference type="Pfam" id="PF22783">
    <property type="entry name" value="BapA_N"/>
    <property type="match status" value="1"/>
</dbReference>
<reference evidence="6 7" key="1">
    <citation type="submission" date="2018-09" db="EMBL/GenBank/DDBJ databases">
        <title>The draft genome of Acinetobacter spp. strains.</title>
        <authorList>
            <person name="Qin J."/>
            <person name="Feng Y."/>
            <person name="Zong Z."/>
        </authorList>
    </citation>
    <scope>NUCLEOTIDE SEQUENCE [LARGE SCALE GENOMIC DNA]</scope>
    <source>
        <strain evidence="6 7">WCHAc060096</strain>
    </source>
</reference>
<evidence type="ECO:0000313" key="7">
    <source>
        <dbReference type="Proteomes" id="UP000269001"/>
    </source>
</evidence>
<dbReference type="InterPro" id="IPR044016">
    <property type="entry name" value="Big_13"/>
</dbReference>
<comment type="caution">
    <text evidence="6">The sequence shown here is derived from an EMBL/GenBank/DDBJ whole genome shotgun (WGS) entry which is preliminary data.</text>
</comment>
<dbReference type="InterPro" id="IPR044048">
    <property type="entry name" value="Big_12"/>
</dbReference>
<protein>
    <submittedName>
        <fullName evidence="6">BapA prefix-like domain-containing protein</fullName>
    </submittedName>
</protein>
<dbReference type="InterPro" id="IPR041498">
    <property type="entry name" value="Big_6"/>
</dbReference>
<feature type="domain" description="Bacterial Ig" evidence="2">
    <location>
        <begin position="418"/>
        <end position="495"/>
    </location>
</feature>
<dbReference type="Proteomes" id="UP000269001">
    <property type="component" value="Unassembled WGS sequence"/>
</dbReference>
<dbReference type="AlphaFoldDB" id="A0A3A8EBC1"/>
<dbReference type="PANTHER" id="PTHR34677">
    <property type="match status" value="1"/>
</dbReference>
<dbReference type="Gene3D" id="2.60.40.10">
    <property type="entry name" value="Immunoglobulins"/>
    <property type="match status" value="7"/>
</dbReference>
<dbReference type="PANTHER" id="PTHR34677:SF3">
    <property type="entry name" value="BACTERIAL IG-LIKE DOMAIN-CONTAINING PROTEIN"/>
    <property type="match status" value="1"/>
</dbReference>
<feature type="domain" description="Biofilm-associated protein BapA-like prefix-like" evidence="5">
    <location>
        <begin position="1"/>
        <end position="126"/>
    </location>
</feature>
<dbReference type="EMBL" id="RAXU01000017">
    <property type="protein sequence ID" value="RKG31965.1"/>
    <property type="molecule type" value="Genomic_DNA"/>
</dbReference>
<organism evidence="6 7">
    <name type="scientific">Acinetobacter guerrae</name>
    <dbReference type="NCBI Taxonomy" id="1843371"/>
    <lineage>
        <taxon>Bacteria</taxon>
        <taxon>Pseudomonadati</taxon>
        <taxon>Pseudomonadota</taxon>
        <taxon>Gammaproteobacteria</taxon>
        <taxon>Moraxellales</taxon>
        <taxon>Moraxellaceae</taxon>
        <taxon>Acinetobacter</taxon>
    </lineage>
</organism>
<gene>
    <name evidence="6" type="ORF">D7V21_12550</name>
</gene>
<sequence length="1197" mass="122019">MSEIQIIAKSSHATLANITANTAKLNQASVVLIKASTSDIKSITRDGTSAIVELKNGEKIVIEDFFSTQTATNNSLVFEDAPNKLMWAQFVDAQGNVIDPVIYEPLNNIEALLYDEQSNAISPWAWVGGVAAVGAIAAAAGSGGGGGGGGITPVDNSDHTPPKVTVSTQLSNDSTPALQGTVNDPTAKITVVVNGVTYPATNNGDGTWTLADNTLPTLTDGSHTVVVNATDAAGNVGSTTETLLVDTVAPAAPIVNPVNATDTITGTAEAGSTVKVTFPDGTTATVVADSDGKWSVPNPGLHDGDKVTVVAQDPAGNSSPPTEVLVDGVTPRVTLDNLLTNDNTPALHGTVDDPSAKVTVVIDGVIYPAINNGDGTWTLPDNTLPTLTDGSHTVVVNATDAAGNIGTTTDSLVIDTIAPSVPVIHPVNGTDAITGTAEAGSTVKVTFPDGNTATIVADSDGKWSLPNPGLQDGDKVTAEAQDPAGNISQPAEVTVDGVAPRVTLDNLLTNDNTPALHGTVNDPTAKVTVSIEGVTYPATNNGDGTWTLSDNTLPTLTDGSHTVVVNATDLAGNSNTTSKDISIDTTAPNLAITTSDTTLSPNETVDITFKFSEKVIGFDLSDIQVTGGSISQLKTTDGGLSWTAKFTQSGTDQPSINVSGTGYTDLAGNNGTDAILDGDNNFHYDPDAKDVIGSVALSVGEDVNNDGVINAAELGADGKVNVDITLGVDAVVGDIIKINGDSHTLTQSEIDAQKVVASVNVTDGSNTIIVQHDDGLGHIDTAQTTVNVDITAPTIIPTIGSATDNVTPITGTLNSGDSTNDKSPSLIGNVAPSGLVDGSVVTIYDNGIPIGTAVITDPATGAWSFTPSTDLSEGNHSLTVALVDPAGNKGIVSPSFDLIVDTLAPTAGTLSFNNLTDSGVQGDGITNDKAFDLSISGQEVGTTVVYQELIGGTWTDLAGPNITSASDGNHSYRAKVVDAAGNESTTANININIDTTAPSLAITTSDTTLSPNEAVDITFKFSEKVIGFDLSDIQVTGGSISQLKTTDGGLTWTAKFTQSGTDQPSINVSGGSYTDLAGNTGTDATLDENNDFHFDPTAKDVIGSVSLSAGEDANNDGVINTTELGGDGKVNVDITLGIDAVVGDIIKINGDSHTLTQSEIDVQKVVASVNVTDGSNTIIVQHEDGLGHIDTAQTIVN</sequence>
<accession>A0A3A8EBC1</accession>
<dbReference type="Pfam" id="PF19078">
    <property type="entry name" value="Big_12"/>
    <property type="match status" value="2"/>
</dbReference>
<evidence type="ECO:0000259" key="5">
    <source>
        <dbReference type="Pfam" id="PF22783"/>
    </source>
</evidence>
<feature type="domain" description="Bacterial Ig" evidence="2">
    <location>
        <begin position="249"/>
        <end position="326"/>
    </location>
</feature>
<dbReference type="InterPro" id="IPR048051">
    <property type="entry name" value="BapA-like_prefix-like"/>
</dbReference>
<dbReference type="NCBIfam" id="NF033510">
    <property type="entry name" value="Ca_tandemer"/>
    <property type="match status" value="6"/>
</dbReference>
<proteinExistence type="predicted"/>
<evidence type="ECO:0000256" key="1">
    <source>
        <dbReference type="SAM" id="MobiDB-lite"/>
    </source>
</evidence>
<dbReference type="Pfam" id="PF19077">
    <property type="entry name" value="Big_13"/>
    <property type="match status" value="3"/>
</dbReference>
<dbReference type="RefSeq" id="WP_120370808.1">
    <property type="nucleotide sequence ID" value="NZ_RAXU01000017.1"/>
</dbReference>
<evidence type="ECO:0000259" key="4">
    <source>
        <dbReference type="Pfam" id="PF19078"/>
    </source>
</evidence>
<keyword evidence="7" id="KW-1185">Reference proteome</keyword>